<sequence length="566" mass="62653">MSLTEISVDSSSVPMTDRPKKLNALWRRFSQSNTRQPPPVDAPPPIPTSPVTAATVNATIVMIDGERPKSHRRKAGGPTNESPPSDPEMLSLDDPEIAAVQDSSSIDADAAEPVGDVPITAETQGSESSAAEPDRDHRQKTLDPILRKTTPDYGSFFDGRVQATDRRSYRSNLRINTPGDYDGSSEAVRRSGHHQLLHFVDDEGSLSDAILERMERERRRRRAHSTHFEMRTPDDHLLKSGSSETESISRPPLRQTLQRDGLSRSMPKLVQSMRITRHPTERRRPTCAPRPAQSWLHLPQMPATSNCGGFVHAMNNFPPGQHHSSRHPMHGPARNIFAYTTMQPVRHTAHKYPQMPDWQEQSQYGYQLQQARPSQVTRRVQRQESGCSPSNLDDFASQRDAQLQAEVFPDAADNSGYFQQFSQPMAVQQTPVFVIPSVAGPPTMNIVGQTQWPAGYGAGGESTSTEPSETTGRTRRKSATGRNCMLGWMLAVTAIIILALAIALFVQGYLSRASYSVSNTLNQSLFSVSRDAQELSQLRAAVADDYHYEQNHLNGGQGLVQPAKPT</sequence>
<keyword evidence="2" id="KW-0472">Membrane</keyword>
<evidence type="ECO:0000313" key="4">
    <source>
        <dbReference type="WBParaSite" id="PSAMB.scaffold8size148366.g138.t1"/>
    </source>
</evidence>
<name>A0A914XNK5_9BILA</name>
<feature type="compositionally biased region" description="Basic and acidic residues" evidence="1">
    <location>
        <begin position="226"/>
        <end position="238"/>
    </location>
</feature>
<keyword evidence="3" id="KW-1185">Reference proteome</keyword>
<evidence type="ECO:0000256" key="2">
    <source>
        <dbReference type="SAM" id="Phobius"/>
    </source>
</evidence>
<feature type="region of interest" description="Disordered" evidence="1">
    <location>
        <begin position="454"/>
        <end position="477"/>
    </location>
</feature>
<feature type="region of interest" description="Disordered" evidence="1">
    <location>
        <begin position="221"/>
        <end position="265"/>
    </location>
</feature>
<evidence type="ECO:0000313" key="3">
    <source>
        <dbReference type="Proteomes" id="UP000887566"/>
    </source>
</evidence>
<feature type="region of interest" description="Disordered" evidence="1">
    <location>
        <begin position="1"/>
        <end position="100"/>
    </location>
</feature>
<feature type="transmembrane region" description="Helical" evidence="2">
    <location>
        <begin position="485"/>
        <end position="506"/>
    </location>
</feature>
<feature type="compositionally biased region" description="Basic and acidic residues" evidence="1">
    <location>
        <begin position="132"/>
        <end position="142"/>
    </location>
</feature>
<organism evidence="3 4">
    <name type="scientific">Plectus sambesii</name>
    <dbReference type="NCBI Taxonomy" id="2011161"/>
    <lineage>
        <taxon>Eukaryota</taxon>
        <taxon>Metazoa</taxon>
        <taxon>Ecdysozoa</taxon>
        <taxon>Nematoda</taxon>
        <taxon>Chromadorea</taxon>
        <taxon>Plectida</taxon>
        <taxon>Plectina</taxon>
        <taxon>Plectoidea</taxon>
        <taxon>Plectidae</taxon>
        <taxon>Plectus</taxon>
    </lineage>
</organism>
<evidence type="ECO:0000256" key="1">
    <source>
        <dbReference type="SAM" id="MobiDB-lite"/>
    </source>
</evidence>
<feature type="compositionally biased region" description="Polar residues" evidence="1">
    <location>
        <begin position="1"/>
        <end position="14"/>
    </location>
</feature>
<dbReference type="WBParaSite" id="PSAMB.scaffold8size148366.g138.t1">
    <property type="protein sequence ID" value="PSAMB.scaffold8size148366.g138.t1"/>
    <property type="gene ID" value="PSAMB.scaffold8size148366.g138"/>
</dbReference>
<keyword evidence="2" id="KW-0812">Transmembrane</keyword>
<dbReference type="AlphaFoldDB" id="A0A914XNK5"/>
<reference evidence="4" key="1">
    <citation type="submission" date="2022-11" db="UniProtKB">
        <authorList>
            <consortium name="WormBaseParasite"/>
        </authorList>
    </citation>
    <scope>IDENTIFICATION</scope>
</reference>
<keyword evidence="2" id="KW-1133">Transmembrane helix</keyword>
<proteinExistence type="predicted"/>
<accession>A0A914XNK5</accession>
<protein>
    <submittedName>
        <fullName evidence="4">Uncharacterized protein</fullName>
    </submittedName>
</protein>
<feature type="compositionally biased region" description="Low complexity" evidence="1">
    <location>
        <begin position="461"/>
        <end position="471"/>
    </location>
</feature>
<feature type="region of interest" description="Disordered" evidence="1">
    <location>
        <begin position="121"/>
        <end position="142"/>
    </location>
</feature>
<feature type="compositionally biased region" description="Pro residues" evidence="1">
    <location>
        <begin position="36"/>
        <end position="48"/>
    </location>
</feature>
<dbReference type="Proteomes" id="UP000887566">
    <property type="component" value="Unplaced"/>
</dbReference>